<gene>
    <name evidence="2" type="ORF">OTU49_017044</name>
</gene>
<evidence type="ECO:0000313" key="2">
    <source>
        <dbReference type="EMBL" id="KAK8746493.1"/>
    </source>
</evidence>
<accession>A0AAW0Y347</accession>
<keyword evidence="3" id="KW-1185">Reference proteome</keyword>
<dbReference type="Proteomes" id="UP001445076">
    <property type="component" value="Unassembled WGS sequence"/>
</dbReference>
<feature type="non-terminal residue" evidence="2">
    <location>
        <position position="1"/>
    </location>
</feature>
<name>A0AAW0Y347_CHEQU</name>
<evidence type="ECO:0000313" key="3">
    <source>
        <dbReference type="Proteomes" id="UP001445076"/>
    </source>
</evidence>
<feature type="region of interest" description="Disordered" evidence="1">
    <location>
        <begin position="75"/>
        <end position="163"/>
    </location>
</feature>
<protein>
    <submittedName>
        <fullName evidence="2">Uncharacterized protein</fullName>
    </submittedName>
</protein>
<comment type="caution">
    <text evidence="2">The sequence shown here is derived from an EMBL/GenBank/DDBJ whole genome shotgun (WGS) entry which is preliminary data.</text>
</comment>
<organism evidence="2 3">
    <name type="scientific">Cherax quadricarinatus</name>
    <name type="common">Australian red claw crayfish</name>
    <dbReference type="NCBI Taxonomy" id="27406"/>
    <lineage>
        <taxon>Eukaryota</taxon>
        <taxon>Metazoa</taxon>
        <taxon>Ecdysozoa</taxon>
        <taxon>Arthropoda</taxon>
        <taxon>Crustacea</taxon>
        <taxon>Multicrustacea</taxon>
        <taxon>Malacostraca</taxon>
        <taxon>Eumalacostraca</taxon>
        <taxon>Eucarida</taxon>
        <taxon>Decapoda</taxon>
        <taxon>Pleocyemata</taxon>
        <taxon>Astacidea</taxon>
        <taxon>Parastacoidea</taxon>
        <taxon>Parastacidae</taxon>
        <taxon>Cherax</taxon>
    </lineage>
</organism>
<dbReference type="AlphaFoldDB" id="A0AAW0Y347"/>
<evidence type="ECO:0000256" key="1">
    <source>
        <dbReference type="SAM" id="MobiDB-lite"/>
    </source>
</evidence>
<feature type="non-terminal residue" evidence="2">
    <location>
        <position position="163"/>
    </location>
</feature>
<reference evidence="2 3" key="1">
    <citation type="journal article" date="2024" name="BMC Genomics">
        <title>Genome assembly of redclaw crayfish (Cherax quadricarinatus) provides insights into its immune adaptation and hypoxia tolerance.</title>
        <authorList>
            <person name="Liu Z."/>
            <person name="Zheng J."/>
            <person name="Li H."/>
            <person name="Fang K."/>
            <person name="Wang S."/>
            <person name="He J."/>
            <person name="Zhou D."/>
            <person name="Weng S."/>
            <person name="Chi M."/>
            <person name="Gu Z."/>
            <person name="He J."/>
            <person name="Li F."/>
            <person name="Wang M."/>
        </authorList>
    </citation>
    <scope>NUCLEOTIDE SEQUENCE [LARGE SCALE GENOMIC DNA]</scope>
    <source>
        <strain evidence="2">ZL_2023a</strain>
    </source>
</reference>
<feature type="region of interest" description="Disordered" evidence="1">
    <location>
        <begin position="1"/>
        <end position="62"/>
    </location>
</feature>
<proteinExistence type="predicted"/>
<feature type="compositionally biased region" description="Polar residues" evidence="1">
    <location>
        <begin position="100"/>
        <end position="112"/>
    </location>
</feature>
<sequence length="163" mass="16942">PDSPSLLTAMTFYDHSPGEVYTIHEDEEEASSPTASDGVSRPRRKGPAMGLGPIPGGLDARRGPLRTQVSLEGHIHSSGLMRGPADGQDTRGPTTIGAPANTTQGTPLTVSTRVPVGGIKLPGMGELQTSTQQSPKQSGLQFGAQTDIHKNLGQPGLSQDTHS</sequence>
<feature type="compositionally biased region" description="Polar residues" evidence="1">
    <location>
        <begin position="127"/>
        <end position="144"/>
    </location>
</feature>
<dbReference type="EMBL" id="JARKIK010000017">
    <property type="protein sequence ID" value="KAK8746493.1"/>
    <property type="molecule type" value="Genomic_DNA"/>
</dbReference>